<accession>A0A2S1M0D0</accession>
<dbReference type="EMBL" id="CP015327">
    <property type="protein sequence ID" value="AWG44816.1"/>
    <property type="molecule type" value="Genomic_DNA"/>
</dbReference>
<dbReference type="RefSeq" id="WP_046218490.1">
    <property type="nucleotide sequence ID" value="NZ_CP015327.1"/>
</dbReference>
<dbReference type="OrthoDB" id="2658921at2"/>
<dbReference type="AlphaFoldDB" id="A0A2L1FFU9"/>
<proteinExistence type="predicted"/>
<keyword evidence="1" id="KW-0614">Plasmid</keyword>
<protein>
    <submittedName>
        <fullName evidence="1">Uncharacterized protein</fullName>
    </submittedName>
</protein>
<keyword evidence="2" id="KW-1185">Reference proteome</keyword>
<dbReference type="KEGG" id="beo:BEH_26015"/>
<name>A0A2L1FFU9_9BACI</name>
<geneLocation type="plasmid" evidence="2">
    <name>pbeh5</name>
</geneLocation>
<accession>A0A2L1FFU9</accession>
<sequence length="69" mass="8137">MNTNINREKVLIKALSIMKPKIKKSLISTEVNDREDLEQEIVFRIIKAVKDERIETPPSFSEYIEDFNK</sequence>
<evidence type="ECO:0000313" key="1">
    <source>
        <dbReference type="EMBL" id="AWG44816.1"/>
    </source>
</evidence>
<organism evidence="1 2">
    <name type="scientific">Priestia filamentosa</name>
    <dbReference type="NCBI Taxonomy" id="1402861"/>
    <lineage>
        <taxon>Bacteria</taxon>
        <taxon>Bacillati</taxon>
        <taxon>Bacillota</taxon>
        <taxon>Bacilli</taxon>
        <taxon>Bacillales</taxon>
        <taxon>Bacillaceae</taxon>
        <taxon>Priestia</taxon>
    </lineage>
</organism>
<reference evidence="1 2" key="1">
    <citation type="journal article" date="2015" name="PLoS ONE">
        <title>Genome Sequence of Bacillus endophyticus and Analysis of Its Companion Mechanism in the Ketogulonigenium vulgare-Bacillus Strain Consortium.</title>
        <authorList>
            <person name="Jia N."/>
            <person name="Du J."/>
            <person name="Ding M.Z."/>
            <person name="Gao F."/>
            <person name="Yuan Y.J."/>
        </authorList>
    </citation>
    <scope>NUCLEOTIDE SEQUENCE [LARGE SCALE GENOMIC DNA]</scope>
    <source>
        <strain evidence="1 2">Hbe603</strain>
        <plasmid evidence="2">pbeh5</plasmid>
    </source>
</reference>
<dbReference type="Proteomes" id="UP000036202">
    <property type="component" value="Plasmid pbeh5"/>
</dbReference>
<gene>
    <name evidence="1" type="ORF">BEH_26015</name>
</gene>
<evidence type="ECO:0000313" key="2">
    <source>
        <dbReference type="Proteomes" id="UP000036202"/>
    </source>
</evidence>